<dbReference type="Pfam" id="PF04371">
    <property type="entry name" value="PAD_porph"/>
    <property type="match status" value="1"/>
</dbReference>
<dbReference type="PANTHER" id="PTHR31377:SF0">
    <property type="entry name" value="AGMATINE DEIMINASE-RELATED"/>
    <property type="match status" value="1"/>
</dbReference>
<comment type="caution">
    <text evidence="2">The sequence shown here is derived from an EMBL/GenBank/DDBJ whole genome shotgun (WGS) entry which is preliminary data.</text>
</comment>
<reference evidence="2" key="1">
    <citation type="submission" date="2013-08" db="EMBL/GenBank/DDBJ databases">
        <authorList>
            <person name="Mendez C."/>
            <person name="Richter M."/>
            <person name="Ferrer M."/>
            <person name="Sanchez J."/>
        </authorList>
    </citation>
    <scope>NUCLEOTIDE SEQUENCE</scope>
</reference>
<dbReference type="Gene3D" id="3.75.10.10">
    <property type="entry name" value="L-arginine/glycine Amidinotransferase, Chain A"/>
    <property type="match status" value="1"/>
</dbReference>
<organism evidence="2">
    <name type="scientific">mine drainage metagenome</name>
    <dbReference type="NCBI Taxonomy" id="410659"/>
    <lineage>
        <taxon>unclassified sequences</taxon>
        <taxon>metagenomes</taxon>
        <taxon>ecological metagenomes</taxon>
    </lineage>
</organism>
<dbReference type="GO" id="GO:0009446">
    <property type="term" value="P:putrescine biosynthetic process"/>
    <property type="evidence" value="ECO:0007669"/>
    <property type="project" value="InterPro"/>
</dbReference>
<dbReference type="AlphaFoldDB" id="T1ABB5"/>
<sequence length="338" mass="37888">MSDDASILASTPRAAGYRMPAEWSPHRATWIAWPHNPDDWPGKFSPIPWVYAEIVRHLAEVEDVEIVVDDAAMERTARRALRHAGASTARVYFHRWPTNRVWTRDSGPIFVERIDPSLPGPRLGLTNWKFNAWAKYDDWQLDDQLPAHIARDLKIPEWMPTHGDRRIVLEGGSIDVNGSGTLMTTEECLLSEVQARNPGLPREDLEAVLGEYLGIEQVLWLGRGIVGDDTHGHVDDVARFVGESTIVAAVEPHRAIRTTWRSPRTSSDCMRRVPRTAARTASSNCPCRRRFPSTASAYPPVTRTSTSQTNLFWCLRSTTGTIGAPSRSSRGSFQAERS</sequence>
<reference evidence="2" key="2">
    <citation type="journal article" date="2014" name="ISME J.">
        <title>Microbial stratification in low pH oxic and suboxic macroscopic growths along an acid mine drainage.</title>
        <authorList>
            <person name="Mendez-Garcia C."/>
            <person name="Mesa V."/>
            <person name="Sprenger R.R."/>
            <person name="Richter M."/>
            <person name="Diez M.S."/>
            <person name="Solano J."/>
            <person name="Bargiela R."/>
            <person name="Golyshina O.V."/>
            <person name="Manteca A."/>
            <person name="Ramos J.L."/>
            <person name="Gallego J.R."/>
            <person name="Llorente I."/>
            <person name="Martins Dos Santos V.A."/>
            <person name="Jensen O.N."/>
            <person name="Pelaez A.I."/>
            <person name="Sanchez J."/>
            <person name="Ferrer M."/>
        </authorList>
    </citation>
    <scope>NUCLEOTIDE SEQUENCE</scope>
</reference>
<dbReference type="GO" id="GO:0047632">
    <property type="term" value="F:agmatine deiminase activity"/>
    <property type="evidence" value="ECO:0007669"/>
    <property type="project" value="UniProtKB-EC"/>
</dbReference>
<dbReference type="GO" id="GO:0004668">
    <property type="term" value="F:protein-arginine deiminase activity"/>
    <property type="evidence" value="ECO:0007669"/>
    <property type="project" value="InterPro"/>
</dbReference>
<protein>
    <submittedName>
        <fullName evidence="2">Peptidyl-arginine deiminase, Porphyromonas-type</fullName>
        <ecNumber evidence="2">3.5.3.12</ecNumber>
    </submittedName>
</protein>
<dbReference type="InterPro" id="IPR007466">
    <property type="entry name" value="Peptidyl-Arg-deiminase_porph"/>
</dbReference>
<name>T1ABB5_9ZZZZ</name>
<dbReference type="EC" id="3.5.3.12" evidence="2"/>
<dbReference type="SUPFAM" id="SSF55909">
    <property type="entry name" value="Pentein"/>
    <property type="match status" value="1"/>
</dbReference>
<accession>T1ABB5</accession>
<evidence type="ECO:0000313" key="2">
    <source>
        <dbReference type="EMBL" id="EQD39100.1"/>
    </source>
</evidence>
<proteinExistence type="predicted"/>
<dbReference type="PANTHER" id="PTHR31377">
    <property type="entry name" value="AGMATINE DEIMINASE-RELATED"/>
    <property type="match status" value="1"/>
</dbReference>
<evidence type="ECO:0000256" key="1">
    <source>
        <dbReference type="ARBA" id="ARBA00022801"/>
    </source>
</evidence>
<dbReference type="EMBL" id="AUZZ01008101">
    <property type="protein sequence ID" value="EQD39100.1"/>
    <property type="molecule type" value="Genomic_DNA"/>
</dbReference>
<gene>
    <name evidence="2" type="ORF">B2A_11244</name>
</gene>
<keyword evidence="1 2" id="KW-0378">Hydrolase</keyword>